<dbReference type="RefSeq" id="WP_283768253.1">
    <property type="nucleotide sequence ID" value="NZ_JAQOSO010000092.1"/>
</dbReference>
<dbReference type="InterPro" id="IPR024983">
    <property type="entry name" value="CHAT_dom"/>
</dbReference>
<feature type="repeat" description="WD" evidence="3">
    <location>
        <begin position="547"/>
        <end position="588"/>
    </location>
</feature>
<dbReference type="PROSITE" id="PS50294">
    <property type="entry name" value="WD_REPEATS_REGION"/>
    <property type="match status" value="3"/>
</dbReference>
<keyword evidence="6" id="KW-1185">Reference proteome</keyword>
<dbReference type="InterPro" id="IPR015943">
    <property type="entry name" value="WD40/YVTN_repeat-like_dom_sf"/>
</dbReference>
<dbReference type="InterPro" id="IPR001680">
    <property type="entry name" value="WD40_rpt"/>
</dbReference>
<sequence length="755" mass="85203">MAVTRKWVIFEFGEGSFETGFPVTVRIGTDGIEGSNRIPNGWLPPAPKGLTESSLGQWKQNFEEWIQYFASRSIKLPAAQVNQVGISFPRQTEELEKKVQEWLKHQHKDWQKIISALSLELNRQDRVRVIIQTDNDSLKQLPWQVWELFSDSDKLSKTEFVFSPSQQTAVGLNLDSRKLFQVKILVILGEPLEKETISKIDYQSDLDAISKLDADIEFLAQPTRQILVDKLWEKHWQIIFHSGHSGSERDTNKGYLLLKRNQNGSEETISISNLKESLVEAIANGLQLAIFNSCDGLGIANQLQELSLPQVIVMRNKVPDTVAQDFLQDFLKAFAGGEGDRSLHDALRETRKKLKDNYDDSYPGMSWNPVIFQQHPDTRPLLWREFLKVSKKADQAKNSDKYNKWQCVDIVESNLRSYEAYDLCRCVAVNPVNDRIIVTTFGSILKMWKIEEDKDSHYQLIFQKSLSVDLGKCYDISINPNGRQIASCDLGTQVKIWSLQTGELLNALGNRRFAILGETTDDILNIASNFLPISTDFVYKQASRTNVAGHSDDVMCVKFSPNGEFIISGSIDKTIKVWEVQTGQIIHTLSSSHDNALLAINTDGRTVASMCDNKIDIWDLHTGKIKRTLFGYDAIIRSLAFSHDGNLLASGTYEGRLNIWNWKAGQLLHSLSAECNNVSCLTFSPDNQILASGCSDSTIKLWNPIDGTLIQMLDTPETDGCYLRGIYSIVFACDGKVIVSSCADKSEIKVWQKLK</sequence>
<name>A0ABT7B9Y7_9CYAN</name>
<dbReference type="InterPro" id="IPR036322">
    <property type="entry name" value="WD40_repeat_dom_sf"/>
</dbReference>
<dbReference type="Proteomes" id="UP001235849">
    <property type="component" value="Unassembled WGS sequence"/>
</dbReference>
<dbReference type="PROSITE" id="PS00678">
    <property type="entry name" value="WD_REPEATS_1"/>
    <property type="match status" value="1"/>
</dbReference>
<evidence type="ECO:0000256" key="2">
    <source>
        <dbReference type="ARBA" id="ARBA00022737"/>
    </source>
</evidence>
<evidence type="ECO:0000256" key="3">
    <source>
        <dbReference type="PROSITE-ProRule" id="PRU00221"/>
    </source>
</evidence>
<dbReference type="Gene3D" id="2.130.10.10">
    <property type="entry name" value="YVTN repeat-like/Quinoprotein amine dehydrogenase"/>
    <property type="match status" value="2"/>
</dbReference>
<dbReference type="Pfam" id="PF12770">
    <property type="entry name" value="CHAT"/>
    <property type="match status" value="1"/>
</dbReference>
<keyword evidence="1 3" id="KW-0853">WD repeat</keyword>
<accession>A0ABT7B9Y7</accession>
<protein>
    <submittedName>
        <fullName evidence="5">CHAT domain-containing protein</fullName>
    </submittedName>
</protein>
<proteinExistence type="predicted"/>
<feature type="domain" description="CHAT" evidence="4">
    <location>
        <begin position="110"/>
        <end position="386"/>
    </location>
</feature>
<comment type="caution">
    <text evidence="5">The sequence shown here is derived from an EMBL/GenBank/DDBJ whole genome shotgun (WGS) entry which is preliminary data.</text>
</comment>
<feature type="repeat" description="WD" evidence="3">
    <location>
        <begin position="629"/>
        <end position="670"/>
    </location>
</feature>
<dbReference type="PANTHER" id="PTHR19879">
    <property type="entry name" value="TRANSCRIPTION INITIATION FACTOR TFIID"/>
    <property type="match status" value="1"/>
</dbReference>
<dbReference type="PROSITE" id="PS50082">
    <property type="entry name" value="WD_REPEATS_2"/>
    <property type="match status" value="3"/>
</dbReference>
<evidence type="ECO:0000256" key="1">
    <source>
        <dbReference type="ARBA" id="ARBA00022574"/>
    </source>
</evidence>
<dbReference type="InterPro" id="IPR019775">
    <property type="entry name" value="WD40_repeat_CS"/>
</dbReference>
<evidence type="ECO:0000259" key="4">
    <source>
        <dbReference type="Pfam" id="PF12770"/>
    </source>
</evidence>
<dbReference type="SUPFAM" id="SSF50978">
    <property type="entry name" value="WD40 repeat-like"/>
    <property type="match status" value="1"/>
</dbReference>
<organism evidence="5 6">
    <name type="scientific">Roseofilum capinflatum BLCC-M114</name>
    <dbReference type="NCBI Taxonomy" id="3022440"/>
    <lineage>
        <taxon>Bacteria</taxon>
        <taxon>Bacillati</taxon>
        <taxon>Cyanobacteriota</taxon>
        <taxon>Cyanophyceae</taxon>
        <taxon>Desertifilales</taxon>
        <taxon>Desertifilaceae</taxon>
        <taxon>Roseofilum</taxon>
        <taxon>Roseofilum capinflatum</taxon>
    </lineage>
</organism>
<evidence type="ECO:0000313" key="5">
    <source>
        <dbReference type="EMBL" id="MDJ1175967.1"/>
    </source>
</evidence>
<dbReference type="EMBL" id="JAQOSO010000092">
    <property type="protein sequence ID" value="MDJ1175967.1"/>
    <property type="molecule type" value="Genomic_DNA"/>
</dbReference>
<reference evidence="5 6" key="1">
    <citation type="submission" date="2023-01" db="EMBL/GenBank/DDBJ databases">
        <title>Novel diversity within Roseofilum (Cyanobacteria; Desertifilaceae) from marine benthic mats with descriptions of four novel species.</title>
        <authorList>
            <person name="Wang Y."/>
            <person name="Berthold D.E."/>
            <person name="Hu J."/>
            <person name="Lefler F.W."/>
            <person name="Laughinghouse H.D. IV."/>
        </authorList>
    </citation>
    <scope>NUCLEOTIDE SEQUENCE [LARGE SCALE GENOMIC DNA]</scope>
    <source>
        <strain evidence="5 6">BLCC-M114</strain>
    </source>
</reference>
<feature type="repeat" description="WD" evidence="3">
    <location>
        <begin position="671"/>
        <end position="703"/>
    </location>
</feature>
<dbReference type="CDD" id="cd00200">
    <property type="entry name" value="WD40"/>
    <property type="match status" value="1"/>
</dbReference>
<evidence type="ECO:0000313" key="6">
    <source>
        <dbReference type="Proteomes" id="UP001235849"/>
    </source>
</evidence>
<dbReference type="Pfam" id="PF00400">
    <property type="entry name" value="WD40"/>
    <property type="match status" value="4"/>
</dbReference>
<dbReference type="PANTHER" id="PTHR19879:SF9">
    <property type="entry name" value="TRANSCRIPTION INITIATION FACTOR TFIID SUBUNIT 5"/>
    <property type="match status" value="1"/>
</dbReference>
<gene>
    <name evidence="5" type="ORF">PMG25_17910</name>
</gene>
<keyword evidence="2" id="KW-0677">Repeat</keyword>
<dbReference type="SMART" id="SM00320">
    <property type="entry name" value="WD40"/>
    <property type="match status" value="7"/>
</dbReference>